<gene>
    <name evidence="1" type="primary">yfjL_2</name>
    <name evidence="1" type="ORF">NCTC10429_01962</name>
</gene>
<protein>
    <submittedName>
        <fullName evidence="1">CP4-57 prophage protein</fullName>
    </submittedName>
</protein>
<name>A0A377C742_ECOLX</name>
<dbReference type="EMBL" id="UGEX01000001">
    <property type="protein sequence ID" value="STL84958.1"/>
    <property type="molecule type" value="Genomic_DNA"/>
</dbReference>
<reference evidence="1 2" key="1">
    <citation type="submission" date="2018-06" db="EMBL/GenBank/DDBJ databases">
        <authorList>
            <consortium name="Pathogen Informatics"/>
            <person name="Doyle S."/>
        </authorList>
    </citation>
    <scope>NUCLEOTIDE SEQUENCE [LARGE SCALE GENOMIC DNA]</scope>
    <source>
        <strain evidence="1 2">NCTC10429</strain>
    </source>
</reference>
<dbReference type="Proteomes" id="UP000254088">
    <property type="component" value="Unassembled WGS sequence"/>
</dbReference>
<evidence type="ECO:0000313" key="2">
    <source>
        <dbReference type="Proteomes" id="UP000254088"/>
    </source>
</evidence>
<organism evidence="1 2">
    <name type="scientific">Escherichia coli</name>
    <dbReference type="NCBI Taxonomy" id="562"/>
    <lineage>
        <taxon>Bacteria</taxon>
        <taxon>Pseudomonadati</taxon>
        <taxon>Pseudomonadota</taxon>
        <taxon>Gammaproteobacteria</taxon>
        <taxon>Enterobacterales</taxon>
        <taxon>Enterobacteriaceae</taxon>
        <taxon>Escherichia</taxon>
    </lineage>
</organism>
<proteinExistence type="predicted"/>
<dbReference type="AlphaFoldDB" id="A0A377C742"/>
<accession>A0A377C742</accession>
<sequence>MSDIHKLTFIEKRERLKNSVFKSLHDVSEFFGSSAVARNDPAAHESQPIPCMLYVEKAGAEKILENVHIVRRDPEGDQLWIGFSELVTDINIAVRLPEIRISCTRTFRIASIPRAKNPRH</sequence>
<evidence type="ECO:0000313" key="1">
    <source>
        <dbReference type="EMBL" id="STL84958.1"/>
    </source>
</evidence>